<evidence type="ECO:0000313" key="2">
    <source>
        <dbReference type="Proteomes" id="UP000181998"/>
    </source>
</evidence>
<accession>A0A1H9AT12</accession>
<dbReference type="OrthoDB" id="8566515at2"/>
<dbReference type="Proteomes" id="UP000181998">
    <property type="component" value="Unassembled WGS sequence"/>
</dbReference>
<evidence type="ECO:0000313" key="1">
    <source>
        <dbReference type="EMBL" id="SEP79914.1"/>
    </source>
</evidence>
<reference evidence="1 2" key="1">
    <citation type="submission" date="2016-10" db="EMBL/GenBank/DDBJ databases">
        <authorList>
            <person name="de Groot N.N."/>
        </authorList>
    </citation>
    <scope>NUCLEOTIDE SEQUENCE [LARGE SCALE GENOMIC DNA]</scope>
    <source>
        <strain evidence="1 2">Nm9</strain>
    </source>
</reference>
<sequence>MLVHIKTLSLWEIAHYWHDCDPKAPGSHQIPLKVRDTLLVLIKTPNKKISVFVEKRRAYLLKLLRYIQEICTESFLQNLQNSIDKKVFEKRLFNSMFLTRNSLARWCFENNEPLPKFWFPDNDKYPYDLDDDEEIEDSGRYKFLVVYDETKKVDSELEVKRSTPITVTNNAAKAAKAKHAPTNAVKDRFISFYMEEGIKHPSKIAAAKHFLISGSTATTSF</sequence>
<proteinExistence type="predicted"/>
<name>A0A1H9AT12_9PROT</name>
<gene>
    <name evidence="1" type="ORF">SAMN05421510_10052</name>
</gene>
<dbReference type="EMBL" id="FOFX01000005">
    <property type="protein sequence ID" value="SEP79914.1"/>
    <property type="molecule type" value="Genomic_DNA"/>
</dbReference>
<dbReference type="AlphaFoldDB" id="A0A1H9AT12"/>
<organism evidence="1 2">
    <name type="scientific">Nitrosomonas ureae</name>
    <dbReference type="NCBI Taxonomy" id="44577"/>
    <lineage>
        <taxon>Bacteria</taxon>
        <taxon>Pseudomonadati</taxon>
        <taxon>Pseudomonadota</taxon>
        <taxon>Betaproteobacteria</taxon>
        <taxon>Nitrosomonadales</taxon>
        <taxon>Nitrosomonadaceae</taxon>
        <taxon>Nitrosomonas</taxon>
    </lineage>
</organism>
<dbReference type="RefSeq" id="WP_074719761.1">
    <property type="nucleotide sequence ID" value="NZ_FOFX01000005.1"/>
</dbReference>
<protein>
    <submittedName>
        <fullName evidence="1">Uncharacterized protein</fullName>
    </submittedName>
</protein>